<evidence type="ECO:0000313" key="1">
    <source>
        <dbReference type="EMBL" id="MDC0672734.1"/>
    </source>
</evidence>
<evidence type="ECO:0000313" key="2">
    <source>
        <dbReference type="Proteomes" id="UP001217838"/>
    </source>
</evidence>
<name>A0ABT5BGR5_9BACT</name>
<keyword evidence="2" id="KW-1185">Reference proteome</keyword>
<comment type="caution">
    <text evidence="1">The sequence shown here is derived from an EMBL/GenBank/DDBJ whole genome shotgun (WGS) entry which is preliminary data.</text>
</comment>
<organism evidence="1 2">
    <name type="scientific">Nannocystis radixulma</name>
    <dbReference type="NCBI Taxonomy" id="2995305"/>
    <lineage>
        <taxon>Bacteria</taxon>
        <taxon>Pseudomonadati</taxon>
        <taxon>Myxococcota</taxon>
        <taxon>Polyangia</taxon>
        <taxon>Nannocystales</taxon>
        <taxon>Nannocystaceae</taxon>
        <taxon>Nannocystis</taxon>
    </lineage>
</organism>
<gene>
    <name evidence="1" type="ORF">POL58_33590</name>
</gene>
<dbReference type="Proteomes" id="UP001217838">
    <property type="component" value="Unassembled WGS sequence"/>
</dbReference>
<dbReference type="RefSeq" id="WP_272004737.1">
    <property type="nucleotide sequence ID" value="NZ_JAQNDN010000019.1"/>
</dbReference>
<accession>A0ABT5BGR5</accession>
<reference evidence="1 2" key="1">
    <citation type="submission" date="2022-11" db="EMBL/GenBank/DDBJ databases">
        <title>Minimal conservation of predation-associated metabolite biosynthetic gene clusters underscores biosynthetic potential of Myxococcota including descriptions for ten novel species: Archangium lansinium sp. nov., Myxococcus landrumus sp. nov., Nannocystis bai.</title>
        <authorList>
            <person name="Ahearne A."/>
            <person name="Stevens C."/>
            <person name="Dowd S."/>
        </authorList>
    </citation>
    <scope>NUCLEOTIDE SEQUENCE [LARGE SCALE GENOMIC DNA]</scope>
    <source>
        <strain evidence="1 2">NCELM</strain>
    </source>
</reference>
<proteinExistence type="predicted"/>
<dbReference type="EMBL" id="JAQNDN010000019">
    <property type="protein sequence ID" value="MDC0672734.1"/>
    <property type="molecule type" value="Genomic_DNA"/>
</dbReference>
<sequence>MFGAGLSRARNSARLGSIACSAQAIIVAWYSDVVRTYRKETTMPQEAAKAAIIVKSDGGGETTAMRQPQTEAYLLNIIKSETNRHANLKQALNDVFSGKGKDTGSYTFENRAVWHASSGNGEKSVTLFFTMDRDDAKIFAMGEHASSRSYTISDFGQRDTPFQKGRTISL</sequence>
<protein>
    <submittedName>
        <fullName evidence="1">Uncharacterized protein</fullName>
    </submittedName>
</protein>